<dbReference type="InterPro" id="IPR029262">
    <property type="entry name" value="RPOL_N"/>
</dbReference>
<dbReference type="AlphaFoldDB" id="A0A8J2LDF0"/>
<dbReference type="GO" id="GO:0006390">
    <property type="term" value="P:mitochondrial transcription"/>
    <property type="evidence" value="ECO:0007669"/>
    <property type="project" value="TreeGrafter"/>
</dbReference>
<keyword evidence="3 8" id="KW-0240">DNA-directed RNA polymerase</keyword>
<dbReference type="InterPro" id="IPR002092">
    <property type="entry name" value="DNA-dir_Rpol_phage-type"/>
</dbReference>
<evidence type="ECO:0000256" key="7">
    <source>
        <dbReference type="ARBA" id="ARBA00023163"/>
    </source>
</evidence>
<evidence type="ECO:0000256" key="8">
    <source>
        <dbReference type="RuleBase" id="RU003805"/>
    </source>
</evidence>
<dbReference type="EC" id="2.7.7.6" evidence="2 8"/>
<name>A0A8J2LDF0_9HEXA</name>
<protein>
    <recommendedName>
        <fullName evidence="2 8">DNA-directed RNA polymerase</fullName>
        <ecNumber evidence="2 8">2.7.7.6</ecNumber>
    </recommendedName>
</protein>
<evidence type="ECO:0000256" key="3">
    <source>
        <dbReference type="ARBA" id="ARBA00022478"/>
    </source>
</evidence>
<evidence type="ECO:0000313" key="10">
    <source>
        <dbReference type="EMBL" id="CAG7820789.1"/>
    </source>
</evidence>
<keyword evidence="6" id="KW-0809">Transit peptide</keyword>
<keyword evidence="5 8" id="KW-0548">Nucleotidyltransferase</keyword>
<evidence type="ECO:0000256" key="4">
    <source>
        <dbReference type="ARBA" id="ARBA00022679"/>
    </source>
</evidence>
<keyword evidence="11" id="KW-1185">Reference proteome</keyword>
<dbReference type="InterPro" id="IPR046950">
    <property type="entry name" value="DNA-dir_Rpol_C_phage-type"/>
</dbReference>
<gene>
    <name evidence="10" type="ORF">AFUS01_LOCUS31160</name>
</gene>
<comment type="caution">
    <text evidence="10">The sequence shown here is derived from an EMBL/GenBank/DDBJ whole genome shotgun (WGS) entry which is preliminary data.</text>
</comment>
<dbReference type="GO" id="GO:0003899">
    <property type="term" value="F:DNA-directed RNA polymerase activity"/>
    <property type="evidence" value="ECO:0007669"/>
    <property type="project" value="UniProtKB-EC"/>
</dbReference>
<keyword evidence="7 8" id="KW-0804">Transcription</keyword>
<dbReference type="EMBL" id="CAJVCH010490210">
    <property type="protein sequence ID" value="CAG7820789.1"/>
    <property type="molecule type" value="Genomic_DNA"/>
</dbReference>
<dbReference type="PROSITE" id="PS00489">
    <property type="entry name" value="RNA_POL_PHAGE_2"/>
    <property type="match status" value="1"/>
</dbReference>
<organism evidence="10 11">
    <name type="scientific">Allacma fusca</name>
    <dbReference type="NCBI Taxonomy" id="39272"/>
    <lineage>
        <taxon>Eukaryota</taxon>
        <taxon>Metazoa</taxon>
        <taxon>Ecdysozoa</taxon>
        <taxon>Arthropoda</taxon>
        <taxon>Hexapoda</taxon>
        <taxon>Collembola</taxon>
        <taxon>Symphypleona</taxon>
        <taxon>Sminthuridae</taxon>
        <taxon>Allacma</taxon>
    </lineage>
</organism>
<comment type="similarity">
    <text evidence="1 8">Belongs to the phage and mitochondrial RNA polymerase family.</text>
</comment>
<dbReference type="Pfam" id="PF00940">
    <property type="entry name" value="RNA_pol"/>
    <property type="match status" value="1"/>
</dbReference>
<dbReference type="PROSITE" id="PS00900">
    <property type="entry name" value="RNA_POL_PHAGE_1"/>
    <property type="match status" value="1"/>
</dbReference>
<evidence type="ECO:0000313" key="11">
    <source>
        <dbReference type="Proteomes" id="UP000708208"/>
    </source>
</evidence>
<keyword evidence="4 8" id="KW-0808">Transferase</keyword>
<dbReference type="SMART" id="SM01311">
    <property type="entry name" value="RPOL_N"/>
    <property type="match status" value="1"/>
</dbReference>
<reference evidence="10" key="1">
    <citation type="submission" date="2021-06" db="EMBL/GenBank/DDBJ databases">
        <authorList>
            <person name="Hodson N. C."/>
            <person name="Mongue J. A."/>
            <person name="Jaron S. K."/>
        </authorList>
    </citation>
    <scope>NUCLEOTIDE SEQUENCE</scope>
</reference>
<dbReference type="GO" id="GO:0034245">
    <property type="term" value="C:mitochondrial DNA-directed RNA polymerase complex"/>
    <property type="evidence" value="ECO:0007669"/>
    <property type="project" value="TreeGrafter"/>
</dbReference>
<feature type="domain" description="DNA-directed RNA polymerase N-terminal" evidence="9">
    <location>
        <begin position="302"/>
        <end position="619"/>
    </location>
</feature>
<dbReference type="GO" id="GO:0001018">
    <property type="term" value="F:mitochondrial promoter sequence-specific DNA binding"/>
    <property type="evidence" value="ECO:0007669"/>
    <property type="project" value="TreeGrafter"/>
</dbReference>
<dbReference type="Pfam" id="PF14700">
    <property type="entry name" value="RPOL_N"/>
    <property type="match status" value="1"/>
</dbReference>
<proteinExistence type="inferred from homology"/>
<accession>A0A8J2LDF0</accession>
<comment type="function">
    <text evidence="8">DNA-dependent RNA polymerase catalyzes the transcription of DNA into RNA using the four ribonucleoside triphosphates as substrates.</text>
</comment>
<sequence length="1127" mass="129427">MNYVNRLKIDYFKYALQIRQSCLCCPSCAELHSRVPHLDLPKRFLSTAANPKPLSFVGSKRSKERKLLKKQDQDVLGKTELTPQEDKKAKLSKSARDSLMKLKREQLKHSGLEMNFNKSLLSYLDLCIMQGDHQGAYKTLMFYHSRKKSKSKDYEITDIAIYNCVLHGLASQGNLVRLKEVCKIMKLDGFKRCPQTFAAIFECLGRAKSSNCLKNVRRTIESLKSHGYTLDDVFNRSNFQYDQREVVLETLRKVHPEYTPTMNPPSKGYACNLLTHLNEYDHQFISPAQGLLSYKNLKESAMEQLQNELNTIFTIKSIEKKHDDGNTEYYREILSKCEDQWRSTVATLLRMGLSVLQSKTKSRAEPWSSNLFPFLQALKPEEYVEIVIMEIRKLGEASETYSPTLNSLCRGVGEKVVSRFRVHQKKEVGVLAKVSSLYEHYIRWYLNEELDDNTNSRRKWQDLVYESSASGPNVDFQEKEWSSYIISNIGRFLYQIILNDIKIDANIMKMGNNTEQLVPAFYSIFRCHGPYIKQEIKPHPVLVKLFQAASSDELNFDTNLLPMLCPPLPWSSVHTGGYLLSTTKLVRLPFQALQQQRELETRPVELLYPALDSLNQLGSIPWKINEPVLDILIDVFNNKGSDILNVPPPPSECPQPPTIVDTMTREEVTVAFKQRALYKRQKAEMYSLWCDMLYRLSLANHFRKRVFWLPHNMDFRGRVYPCPPHLSHLGADTARSILVFARGEPLGENGLDWLKIHLINLTGLKKRDSIKDRLQYANEVLDLVLDSAEKPLTGEKWWIASEEPWQTLACCMEIRNAIKSGNPESFVSHFPIHQDGSCNGLQHYAALGRDEKVDKQRAGDAKDGNAIAIILEGFIKRKVIKQTVMTTVYGVTPYGARFQILKQLKDVPNFPAAKCWAASFYLTHTTFSCLQKMFTSTKEIQDWFTDSARLISKICRANVEWVTPLGLPVVQPYLKNHKPTSLEYNPLKLSNKSTYDLFMPPNVMKQKNAFPPNYIHSLDSSHMMLTSLNCERSGITFVSVHDCFWTHPKSVNIMNKVCREQFVALHSQPLLEDLSKFLVKRYCTSDIITNDYIADSSRVQLQEVLSSVPPKGTFDLQNVLNSEYFFS</sequence>
<dbReference type="PANTHER" id="PTHR10102">
    <property type="entry name" value="DNA-DIRECTED RNA POLYMERASE, MITOCHONDRIAL"/>
    <property type="match status" value="1"/>
</dbReference>
<evidence type="ECO:0000256" key="2">
    <source>
        <dbReference type="ARBA" id="ARBA00012418"/>
    </source>
</evidence>
<evidence type="ECO:0000259" key="9">
    <source>
        <dbReference type="SMART" id="SM01311"/>
    </source>
</evidence>
<comment type="catalytic activity">
    <reaction evidence="8">
        <text>RNA(n) + a ribonucleoside 5'-triphosphate = RNA(n+1) + diphosphate</text>
        <dbReference type="Rhea" id="RHEA:21248"/>
        <dbReference type="Rhea" id="RHEA-COMP:14527"/>
        <dbReference type="Rhea" id="RHEA-COMP:17342"/>
        <dbReference type="ChEBI" id="CHEBI:33019"/>
        <dbReference type="ChEBI" id="CHEBI:61557"/>
        <dbReference type="ChEBI" id="CHEBI:140395"/>
        <dbReference type="EC" id="2.7.7.6"/>
    </reaction>
</comment>
<dbReference type="OrthoDB" id="276422at2759"/>
<evidence type="ECO:0000256" key="1">
    <source>
        <dbReference type="ARBA" id="ARBA00009493"/>
    </source>
</evidence>
<evidence type="ECO:0000256" key="6">
    <source>
        <dbReference type="ARBA" id="ARBA00022946"/>
    </source>
</evidence>
<evidence type="ECO:0000256" key="5">
    <source>
        <dbReference type="ARBA" id="ARBA00022695"/>
    </source>
</evidence>
<dbReference type="Proteomes" id="UP000708208">
    <property type="component" value="Unassembled WGS sequence"/>
</dbReference>
<dbReference type="PANTHER" id="PTHR10102:SF0">
    <property type="entry name" value="DNA-DIRECTED RNA POLYMERASE, MITOCHONDRIAL"/>
    <property type="match status" value="1"/>
</dbReference>
<dbReference type="FunFam" id="1.10.287.280:FF:000001">
    <property type="entry name" value="DNA-directed RNA polymerase"/>
    <property type="match status" value="1"/>
</dbReference>